<dbReference type="HOGENOM" id="CLU_2601159_0_0_6"/>
<gene>
    <name evidence="1" type="ORF">YC6258_02712</name>
</gene>
<proteinExistence type="predicted"/>
<evidence type="ECO:0000313" key="1">
    <source>
        <dbReference type="EMBL" id="AJQ94750.1"/>
    </source>
</evidence>
<dbReference type="AlphaFoldDB" id="A0A0C5V5Q7"/>
<keyword evidence="2" id="KW-1185">Reference proteome</keyword>
<name>A0A0C5V5Q7_9GAMM</name>
<dbReference type="EMBL" id="CP007142">
    <property type="protein sequence ID" value="AJQ94750.1"/>
    <property type="molecule type" value="Genomic_DNA"/>
</dbReference>
<dbReference type="STRING" id="1445510.YC6258_02712"/>
<reference evidence="1 2" key="1">
    <citation type="submission" date="2014-01" db="EMBL/GenBank/DDBJ databases">
        <title>Full genme sequencing of cellulolytic bacterium Gynuella sunshinyii YC6258T gen. nov., sp. nov.</title>
        <authorList>
            <person name="Khan H."/>
            <person name="Chung E.J."/>
            <person name="Chung Y.R."/>
        </authorList>
    </citation>
    <scope>NUCLEOTIDE SEQUENCE [LARGE SCALE GENOMIC DNA]</scope>
    <source>
        <strain evidence="1 2">YC6258</strain>
    </source>
</reference>
<sequence length="79" mass="8923">MGAIAFVVWMVTLEIVKLGINTFDEGAIEIILRHAQGNLRLCCNLCYGSLAETCRENKMTVTIRHVNNVLIQPHWSSHE</sequence>
<dbReference type="Proteomes" id="UP000032266">
    <property type="component" value="Chromosome"/>
</dbReference>
<evidence type="ECO:0000313" key="2">
    <source>
        <dbReference type="Proteomes" id="UP000032266"/>
    </source>
</evidence>
<organism evidence="1 2">
    <name type="scientific">Gynuella sunshinyii YC6258</name>
    <dbReference type="NCBI Taxonomy" id="1445510"/>
    <lineage>
        <taxon>Bacteria</taxon>
        <taxon>Pseudomonadati</taxon>
        <taxon>Pseudomonadota</taxon>
        <taxon>Gammaproteobacteria</taxon>
        <taxon>Oceanospirillales</taxon>
        <taxon>Saccharospirillaceae</taxon>
        <taxon>Gynuella</taxon>
    </lineage>
</organism>
<dbReference type="KEGG" id="gsn:YC6258_02712"/>
<accession>A0A0C5V5Q7</accession>
<protein>
    <submittedName>
        <fullName evidence="1">Uncharacterized protein</fullName>
    </submittedName>
</protein>